<accession>A0ABV8V8I0</accession>
<dbReference type="EMBL" id="JBHSCX010000021">
    <property type="protein sequence ID" value="MFC4363983.1"/>
    <property type="molecule type" value="Genomic_DNA"/>
</dbReference>
<feature type="compositionally biased region" description="Basic and acidic residues" evidence="1">
    <location>
        <begin position="93"/>
        <end position="102"/>
    </location>
</feature>
<evidence type="ECO:0000313" key="3">
    <source>
        <dbReference type="Proteomes" id="UP001595840"/>
    </source>
</evidence>
<comment type="caution">
    <text evidence="2">The sequence shown here is derived from an EMBL/GenBank/DDBJ whole genome shotgun (WGS) entry which is preliminary data.</text>
</comment>
<dbReference type="Proteomes" id="UP001595840">
    <property type="component" value="Unassembled WGS sequence"/>
</dbReference>
<name>A0ABV8V8I0_9GAMM</name>
<feature type="region of interest" description="Disordered" evidence="1">
    <location>
        <begin position="93"/>
        <end position="114"/>
    </location>
</feature>
<reference evidence="3" key="1">
    <citation type="journal article" date="2019" name="Int. J. Syst. Evol. Microbiol.">
        <title>The Global Catalogue of Microorganisms (GCM) 10K type strain sequencing project: providing services to taxonomists for standard genome sequencing and annotation.</title>
        <authorList>
            <consortium name="The Broad Institute Genomics Platform"/>
            <consortium name="The Broad Institute Genome Sequencing Center for Infectious Disease"/>
            <person name="Wu L."/>
            <person name="Ma J."/>
        </authorList>
    </citation>
    <scope>NUCLEOTIDE SEQUENCE [LARGE SCALE GENOMIC DNA]</scope>
    <source>
        <strain evidence="3">CECT 8570</strain>
    </source>
</reference>
<proteinExistence type="predicted"/>
<evidence type="ECO:0000313" key="2">
    <source>
        <dbReference type="EMBL" id="MFC4363983.1"/>
    </source>
</evidence>
<sequence length="114" mass="12753">MNVKVLSLFTLCLIAAAGWQLFESHQRELELNAQILQLEHQVKVLEARLATTDAAVEKLQGESLPAMVKKANAALLDAWQGLLENLQEQVDESRRELNKEAEESVVDGDTLKRT</sequence>
<evidence type="ECO:0000256" key="1">
    <source>
        <dbReference type="SAM" id="MobiDB-lite"/>
    </source>
</evidence>
<organism evidence="2 3">
    <name type="scientific">Simiduia curdlanivorans</name>
    <dbReference type="NCBI Taxonomy" id="1492769"/>
    <lineage>
        <taxon>Bacteria</taxon>
        <taxon>Pseudomonadati</taxon>
        <taxon>Pseudomonadota</taxon>
        <taxon>Gammaproteobacteria</taxon>
        <taxon>Cellvibrionales</taxon>
        <taxon>Cellvibrionaceae</taxon>
        <taxon>Simiduia</taxon>
    </lineage>
</organism>
<gene>
    <name evidence="2" type="ORF">ACFOX3_16820</name>
</gene>
<keyword evidence="3" id="KW-1185">Reference proteome</keyword>
<dbReference type="RefSeq" id="WP_290262969.1">
    <property type="nucleotide sequence ID" value="NZ_JAUFQG010000004.1"/>
</dbReference>
<protein>
    <submittedName>
        <fullName evidence="2">Uncharacterized protein</fullName>
    </submittedName>
</protein>